<reference evidence="4 5" key="1">
    <citation type="submission" date="2021-10" db="EMBL/GenBank/DDBJ databases">
        <title>Streptomyces gossypii sp. nov., isolated from soil collected from cotton field.</title>
        <authorList>
            <person name="Ge X."/>
            <person name="Chen X."/>
            <person name="Liu W."/>
        </authorList>
    </citation>
    <scope>NUCLEOTIDE SEQUENCE [LARGE SCALE GENOMIC DNA]</scope>
    <source>
        <strain evidence="4 5">N2-109</strain>
    </source>
</reference>
<feature type="region of interest" description="Disordered" evidence="1">
    <location>
        <begin position="124"/>
        <end position="169"/>
    </location>
</feature>
<evidence type="ECO:0000313" key="5">
    <source>
        <dbReference type="Proteomes" id="UP001156389"/>
    </source>
</evidence>
<evidence type="ECO:0000256" key="1">
    <source>
        <dbReference type="SAM" id="MobiDB-lite"/>
    </source>
</evidence>
<feature type="domain" description="DUF8017" evidence="3">
    <location>
        <begin position="161"/>
        <end position="347"/>
    </location>
</feature>
<feature type="transmembrane region" description="Helical" evidence="2">
    <location>
        <begin position="98"/>
        <end position="119"/>
    </location>
</feature>
<feature type="compositionally biased region" description="Basic and acidic residues" evidence="1">
    <location>
        <begin position="145"/>
        <end position="160"/>
    </location>
</feature>
<name>A0ABT2K3E4_9ACTN</name>
<protein>
    <recommendedName>
        <fullName evidence="3">DUF8017 domain-containing protein</fullName>
    </recommendedName>
</protein>
<dbReference type="Proteomes" id="UP001156389">
    <property type="component" value="Unassembled WGS sequence"/>
</dbReference>
<evidence type="ECO:0000259" key="3">
    <source>
        <dbReference type="Pfam" id="PF26056"/>
    </source>
</evidence>
<evidence type="ECO:0000256" key="2">
    <source>
        <dbReference type="SAM" id="Phobius"/>
    </source>
</evidence>
<keyword evidence="2" id="KW-0472">Membrane</keyword>
<accession>A0ABT2K3E4</accession>
<keyword evidence="2" id="KW-0812">Transmembrane</keyword>
<organism evidence="4 5">
    <name type="scientific">Streptomyces gossypii</name>
    <dbReference type="NCBI Taxonomy" id="2883101"/>
    <lineage>
        <taxon>Bacteria</taxon>
        <taxon>Bacillati</taxon>
        <taxon>Actinomycetota</taxon>
        <taxon>Actinomycetes</taxon>
        <taxon>Kitasatosporales</taxon>
        <taxon>Streptomycetaceae</taxon>
        <taxon>Streptomyces</taxon>
    </lineage>
</organism>
<dbReference type="EMBL" id="JAJAGO010000017">
    <property type="protein sequence ID" value="MCT2593994.1"/>
    <property type="molecule type" value="Genomic_DNA"/>
</dbReference>
<dbReference type="Pfam" id="PF26056">
    <property type="entry name" value="DUF8017"/>
    <property type="match status" value="1"/>
</dbReference>
<sequence>MWPGDQQSGGEQNPQQPNPYQQPGYQQPGYQQPNPYQQPSYGYPPQAGPEQPNPYQQPVPDQGAYQQPGPGAQQWGATTMPGGPQPPQGGGGKSRTTVIAIVSALAVIIAAVVTGVFLLQDDKKEDKADDPAKSPSAKESPGKSAKPDPKPSPEESKDPGDPVVPGWQSVINPKHYSAFDVPETEDWNVASQGTITGFTDDKKPEDLLVAMSAPAYFKEDWCKSSNRAIVGTKGGQGSKNTKEAAEIAASNWAIAAYDQKQKGTLKETGGKSFSNEHGIKGHTATATLTGAPKNGKCGASAAKVVTISWINANDDLAIWVFLTDAGVKDEVPDATIKKMMNSLRSYGEPGEEGQPRG</sequence>
<keyword evidence="5" id="KW-1185">Reference proteome</keyword>
<gene>
    <name evidence="4" type="ORF">LHJ74_29490</name>
</gene>
<dbReference type="InterPro" id="IPR058330">
    <property type="entry name" value="DUF8017"/>
</dbReference>
<feature type="compositionally biased region" description="Low complexity" evidence="1">
    <location>
        <begin position="60"/>
        <end position="77"/>
    </location>
</feature>
<comment type="caution">
    <text evidence="4">The sequence shown here is derived from an EMBL/GenBank/DDBJ whole genome shotgun (WGS) entry which is preliminary data.</text>
</comment>
<dbReference type="RefSeq" id="WP_260221295.1">
    <property type="nucleotide sequence ID" value="NZ_JAJAGO010000017.1"/>
</dbReference>
<keyword evidence="2" id="KW-1133">Transmembrane helix</keyword>
<feature type="region of interest" description="Disordered" evidence="1">
    <location>
        <begin position="1"/>
        <end position="94"/>
    </location>
</feature>
<evidence type="ECO:0000313" key="4">
    <source>
        <dbReference type="EMBL" id="MCT2593994.1"/>
    </source>
</evidence>
<proteinExistence type="predicted"/>
<feature type="compositionally biased region" description="Low complexity" evidence="1">
    <location>
        <begin position="1"/>
        <end position="49"/>
    </location>
</feature>